<evidence type="ECO:0007829" key="4">
    <source>
        <dbReference type="PeptideAtlas" id="E9PDK7"/>
    </source>
</evidence>
<proteinExistence type="evidence at protein level"/>
<reference evidence="2" key="6">
    <citation type="submission" date="2025-09" db="UniProtKB">
        <authorList>
            <consortium name="Ensembl"/>
        </authorList>
    </citation>
    <scope>IDENTIFICATION</scope>
</reference>
<dbReference type="Gene3D" id="3.30.497.10">
    <property type="entry name" value="Antithrombin, subunit I, domain 2"/>
    <property type="match status" value="1"/>
</dbReference>
<dbReference type="Proteomes" id="UP000005640">
    <property type="component" value="Chromosome 18"/>
</dbReference>
<feature type="domain" description="Serpin" evidence="1">
    <location>
        <begin position="7"/>
        <end position="77"/>
    </location>
</feature>
<dbReference type="SMR" id="E9PDK7"/>
<dbReference type="InterPro" id="IPR023796">
    <property type="entry name" value="Serpin_dom"/>
</dbReference>
<sequence>MEDLCVANTLFALNLFKHLAKASPTQNLFLSPWSISSTMAMVYMGSRGSTEDQMAKVLQFNEVGANAVTPMTPENFTSCGFMQQIQKGSYPDAILQAQAADKIHSSFRSLSSA</sequence>
<protein>
    <submittedName>
        <fullName evidence="2">Serpin family B member 2</fullName>
    </submittedName>
</protein>
<dbReference type="Bgee" id="ENSG00000197632">
    <property type="expression patterns" value="Expressed in amniotic fluid and 116 other cell types or tissues"/>
</dbReference>
<dbReference type="InterPro" id="IPR036186">
    <property type="entry name" value="Serpin_sf"/>
</dbReference>
<evidence type="ECO:0007829" key="6">
    <source>
        <dbReference type="PubMed" id="21269460"/>
    </source>
</evidence>
<dbReference type="ProteomicsDB" id="19690"/>
<keyword evidence="3" id="KW-1185">Reference proteome</keyword>
<dbReference type="AlphaFoldDB" id="E9PDK7"/>
<evidence type="ECO:0000259" key="1">
    <source>
        <dbReference type="Pfam" id="PF00079"/>
    </source>
</evidence>
<evidence type="ECO:0007829" key="5">
    <source>
        <dbReference type="ProteomicsDB" id="E9PDK7"/>
    </source>
</evidence>
<dbReference type="Ensembl" id="ENST00000404622.5">
    <property type="protein sequence ID" value="ENSP00000385397.1"/>
    <property type="gene ID" value="ENSG00000197632.9"/>
</dbReference>
<evidence type="ECO:0000313" key="2">
    <source>
        <dbReference type="Ensembl" id="ENSP00000385397.1"/>
    </source>
</evidence>
<dbReference type="HOGENOM" id="CLU_023330_5_4_1"/>
<reference evidence="2 3" key="2">
    <citation type="journal article" date="2004" name="Nature">
        <title>Finishing the euchromatic sequence of the human genome.</title>
        <authorList>
            <consortium name="International Human Genome Sequencing Consortium"/>
        </authorList>
    </citation>
    <scope>NUCLEOTIDE SEQUENCE [LARGE SCALE GENOMIC DNA]</scope>
</reference>
<name>E9PDK7_HUMAN</name>
<dbReference type="InterPro" id="IPR042178">
    <property type="entry name" value="Serpin_sf_1"/>
</dbReference>
<dbReference type="Antibodypedia" id="1909">
    <property type="antibodies" value="484 antibodies from 34 providers"/>
</dbReference>
<dbReference type="SUPFAM" id="SSF56574">
    <property type="entry name" value="Serpins"/>
    <property type="match status" value="1"/>
</dbReference>
<dbReference type="ExpressionAtlas" id="E9PDK7">
    <property type="expression patterns" value="baseline and differential"/>
</dbReference>
<dbReference type="OrthoDB" id="671595at2759"/>
<reference evidence="2 3" key="1">
    <citation type="journal article" date="2001" name="Nature">
        <title>Initial sequencing and analysis of the human genome.</title>
        <authorList>
            <consortium name="International Human Genome Sequencing Consortium"/>
            <person name="Lander E.S."/>
            <person name="Linton L.M."/>
            <person name="Birren B."/>
            <person name="Nusbaum C."/>
            <person name="Zody M.C."/>
            <person name="Baldwin J."/>
            <person name="Devon K."/>
            <person name="Dewar K."/>
            <person name="Doyle M."/>
            <person name="FitzHugh W."/>
            <person name="Funke R."/>
            <person name="Gage D."/>
            <person name="Harris K."/>
            <person name="Heaford A."/>
            <person name="Howland J."/>
            <person name="Kann L."/>
            <person name="Lehoczky J."/>
            <person name="LeVine R."/>
            <person name="McEwan P."/>
            <person name="McKernan K."/>
            <person name="Meldrim J."/>
            <person name="Mesirov J.P."/>
            <person name="Miranda C."/>
            <person name="Morris W."/>
            <person name="Naylor J."/>
            <person name="Raymond C."/>
            <person name="Rosetti M."/>
            <person name="Santos R."/>
            <person name="Sheridan A."/>
            <person name="Sougnez C."/>
            <person name="Stange-Thomann N."/>
            <person name="Stojanovic N."/>
            <person name="Subramanian A."/>
            <person name="Wyman D."/>
            <person name="Rogers J."/>
            <person name="Sulston J."/>
            <person name="Ainscough R."/>
            <person name="Beck S."/>
            <person name="Bentley D."/>
            <person name="Burton J."/>
            <person name="Clee C."/>
            <person name="Carter N."/>
            <person name="Coulson A."/>
            <person name="Deadman R."/>
            <person name="Deloukas P."/>
            <person name="Dunham A."/>
            <person name="Dunham I."/>
            <person name="Durbin R."/>
            <person name="French L."/>
            <person name="Grafham D."/>
            <person name="Gregory S."/>
            <person name="Hubbard T."/>
            <person name="Humphray S."/>
            <person name="Hunt A."/>
            <person name="Jones M."/>
            <person name="Lloyd C."/>
            <person name="McMurray A."/>
            <person name="Matthews L."/>
            <person name="Mercer S."/>
            <person name="Milne S."/>
            <person name="Mullikin J.C."/>
            <person name="Mungall A."/>
            <person name="Plumb R."/>
            <person name="Ross M."/>
            <person name="Shownkeen R."/>
            <person name="Sims S."/>
            <person name="Waterston R.H."/>
            <person name="Wilson R.K."/>
            <person name="Hillier L.W."/>
            <person name="McPherson J.D."/>
            <person name="Marra M.A."/>
            <person name="Mardis E.R."/>
            <person name="Fulton L.A."/>
            <person name="Chinwalla A.T."/>
            <person name="Pepin K.H."/>
            <person name="Gish W.R."/>
            <person name="Chissoe S.L."/>
            <person name="Wendl M.C."/>
            <person name="Delehaunty K.D."/>
            <person name="Miner T.L."/>
            <person name="Delehaunty A."/>
            <person name="Kramer J.B."/>
            <person name="Cook L.L."/>
            <person name="Fulton R.S."/>
            <person name="Johnson D.L."/>
            <person name="Minx P.J."/>
            <person name="Clifton S.W."/>
            <person name="Hawkins T."/>
            <person name="Branscomb E."/>
            <person name="Predki P."/>
            <person name="Richardson P."/>
            <person name="Wenning S."/>
            <person name="Slezak T."/>
            <person name="Doggett N."/>
            <person name="Cheng J.F."/>
            <person name="Olsen A."/>
            <person name="Lucas S."/>
            <person name="Elkin C."/>
            <person name="Uberbacher E."/>
            <person name="Frazier M."/>
            <person name="Gibbs R.A."/>
            <person name="Muzny D.M."/>
            <person name="Scherer S.E."/>
            <person name="Bouck J.B."/>
            <person name="Sodergren E.J."/>
            <person name="Worley K.C."/>
            <person name="Rives C.M."/>
            <person name="Gorrell J.H."/>
            <person name="Metzker M.L."/>
            <person name="Naylor S.L."/>
            <person name="Kucherlapati R.S."/>
            <person name="Nelson D.L."/>
            <person name="Weinstock G.M."/>
            <person name="Sakaki Y."/>
            <person name="Fujiyama A."/>
            <person name="Hattori M."/>
            <person name="Yada T."/>
            <person name="Toyoda A."/>
            <person name="Itoh T."/>
            <person name="Kawagoe C."/>
            <person name="Watanabe H."/>
            <person name="Totoki Y."/>
            <person name="Taylor T."/>
            <person name="Weissenbach J."/>
            <person name="Heilig R."/>
            <person name="Saurin W."/>
            <person name="Artiguenave F."/>
            <person name="Brottier P."/>
            <person name="Bruls T."/>
            <person name="Pelletier E."/>
            <person name="Robert C."/>
            <person name="Wincker P."/>
            <person name="Smith D.R."/>
            <person name="Doucette-Stamm L."/>
            <person name="Rubenfield M."/>
            <person name="Weinstock K."/>
            <person name="Lee H.M."/>
            <person name="Dubois J."/>
            <person name="Rosenthal A."/>
            <person name="Platzer M."/>
            <person name="Nyakatura G."/>
            <person name="Taudien S."/>
            <person name="Rump A."/>
            <person name="Yang H."/>
            <person name="Yu J."/>
            <person name="Wang J."/>
            <person name="Huang G."/>
            <person name="Gu J."/>
            <person name="Hood L."/>
            <person name="Rowen L."/>
            <person name="Madan A."/>
            <person name="Qin S."/>
            <person name="Davis R.W."/>
            <person name="Federspiel N.A."/>
            <person name="Abola A.P."/>
            <person name="Proctor M.J."/>
            <person name="Myers R.M."/>
            <person name="Schmutz J."/>
            <person name="Dickson M."/>
            <person name="Grimwood J."/>
            <person name="Cox D.R."/>
            <person name="Olson M.V."/>
            <person name="Kaul R."/>
            <person name="Raymond C."/>
            <person name="Shimizu N."/>
            <person name="Kawasaki K."/>
            <person name="Minoshima S."/>
            <person name="Evans G.A."/>
            <person name="Athanasiou M."/>
            <person name="Schultz R."/>
            <person name="Roe B.A."/>
            <person name="Chen F."/>
            <person name="Pan H."/>
            <person name="Ramser J."/>
            <person name="Lehrach H."/>
            <person name="Reinhardt R."/>
            <person name="McCombie W.R."/>
            <person name="de la Bastide M."/>
            <person name="Dedhia N."/>
            <person name="Blocker H."/>
            <person name="Hornischer K."/>
            <person name="Nordsiek G."/>
            <person name="Agarwala R."/>
            <person name="Aravind L."/>
            <person name="Bailey J.A."/>
            <person name="Bateman A."/>
            <person name="Batzoglou S."/>
            <person name="Birney E."/>
            <person name="Bork P."/>
            <person name="Brown D.G."/>
            <person name="Burge C.B."/>
            <person name="Cerutti L."/>
            <person name="Chen H.C."/>
            <person name="Church D."/>
            <person name="Clamp M."/>
            <person name="Copley R.R."/>
            <person name="Doerks T."/>
            <person name="Eddy S.R."/>
            <person name="Eichler E.E."/>
            <person name="Furey T.S."/>
            <person name="Galagan J."/>
            <person name="Gilbert J.G."/>
            <person name="Harmon C."/>
            <person name="Hayashizaki Y."/>
            <person name="Haussler D."/>
            <person name="Hermjakob H."/>
            <person name="Hokamp K."/>
            <person name="Jang W."/>
            <person name="Johnson L.S."/>
            <person name="Jones T.A."/>
            <person name="Kasif S."/>
            <person name="Kaspryzk A."/>
            <person name="Kennedy S."/>
            <person name="Kent W.J."/>
            <person name="Kitts P."/>
            <person name="Koonin E.V."/>
            <person name="Korf I."/>
            <person name="Kulp D."/>
            <person name="Lancet D."/>
            <person name="Lowe T.M."/>
            <person name="McLysaght A."/>
            <person name="Mikkelsen T."/>
            <person name="Moran J.V."/>
            <person name="Mulder N."/>
            <person name="Pollara V.J."/>
            <person name="Ponting C.P."/>
            <person name="Schuler G."/>
            <person name="Schultz J."/>
            <person name="Slater G."/>
            <person name="Smit A.F."/>
            <person name="Stupka E."/>
            <person name="Szustakowski J."/>
            <person name="Thierry-Mieg D."/>
            <person name="Thierry-Mieg J."/>
            <person name="Wagner L."/>
            <person name="Wallis J."/>
            <person name="Wheeler R."/>
            <person name="Williams A."/>
            <person name="Wolf Y.I."/>
            <person name="Wolfe K.H."/>
            <person name="Yang S.P."/>
            <person name="Yeh R.F."/>
            <person name="Collins F."/>
            <person name="Guyer M.S."/>
            <person name="Peterson J."/>
            <person name="Felsenfeld A."/>
            <person name="Wetterstrand K.A."/>
            <person name="Patrinos A."/>
            <person name="Morgan M.J."/>
            <person name="de Jong P."/>
            <person name="Catanese J.J."/>
            <person name="Osoegawa K."/>
            <person name="Shizuya H."/>
            <person name="Choi S."/>
            <person name="Chen Y.J."/>
        </authorList>
    </citation>
    <scope>NUCLEOTIDE SEQUENCE [LARGE SCALE GENOMIC DNA]</scope>
</reference>
<dbReference type="UCSC" id="uc060pwh.1">
    <property type="organism name" value="human"/>
</dbReference>
<keyword evidence="4 5" id="KW-1267">Proteomics identification</keyword>
<dbReference type="Pfam" id="PF00079">
    <property type="entry name" value="Serpin"/>
    <property type="match status" value="1"/>
</dbReference>
<accession>E9PDK7</accession>
<dbReference type="HGNC" id="HGNC:8584">
    <property type="gene designation" value="SERPINB2"/>
</dbReference>
<organism evidence="2 3">
    <name type="scientific">Homo sapiens</name>
    <name type="common">Human</name>
    <dbReference type="NCBI Taxonomy" id="9606"/>
    <lineage>
        <taxon>Eukaryota</taxon>
        <taxon>Metazoa</taxon>
        <taxon>Chordata</taxon>
        <taxon>Craniata</taxon>
        <taxon>Vertebrata</taxon>
        <taxon>Euteleostomi</taxon>
        <taxon>Mammalia</taxon>
        <taxon>Eutheria</taxon>
        <taxon>Euarchontoglires</taxon>
        <taxon>Primates</taxon>
        <taxon>Haplorrhini</taxon>
        <taxon>Catarrhini</taxon>
        <taxon>Hominidae</taxon>
        <taxon>Homo</taxon>
    </lineage>
</organism>
<gene>
    <name evidence="2" type="primary">SERPINB2</name>
</gene>
<reference evidence="6" key="4">
    <citation type="journal article" date="2011" name="BMC Syst. Biol.">
        <title>Initial characterization of the human central proteome.</title>
        <authorList>
            <person name="Burkard T.R."/>
            <person name="Planyavsky M."/>
            <person name="Kaupe I."/>
            <person name="Breitwieser F.P."/>
            <person name="Burckstummer T."/>
            <person name="Bennett K.L."/>
            <person name="Superti-Furga G."/>
            <person name="Colinge J."/>
        </authorList>
    </citation>
    <scope>IDENTIFICATION BY MASS SPECTROMETRY [LARGE SCALE ANALYSIS]</scope>
</reference>
<dbReference type="MassIVE" id="E9PDK7"/>
<dbReference type="GeneTree" id="ENSGT00940000161637"/>
<feature type="non-terminal residue" evidence="2">
    <location>
        <position position="113"/>
    </location>
</feature>
<dbReference type="OMA" id="MEDLYVA"/>
<reference evidence="2 3" key="3">
    <citation type="journal article" date="2005" name="Nature">
        <title>DNA sequence and analysis of human chromosome 18.</title>
        <authorList>
            <person name="Nusbaum C."/>
            <person name="Zody M.C."/>
            <person name="Borowsky M.L."/>
            <person name="Kamal M."/>
            <person name="Kodira C.D."/>
            <person name="Taylor T.D."/>
            <person name="Whittaker C.A."/>
            <person name="Chang J.L."/>
            <person name="Cuomo C.A."/>
            <person name="Dewar K."/>
            <person name="FitzGerald M.G."/>
            <person name="Yang X."/>
            <person name="Abouelleil A."/>
            <person name="Allen N.R."/>
            <person name="Anderson S."/>
            <person name="Bloom T."/>
            <person name="Bugalter B."/>
            <person name="Butler J."/>
            <person name="Cook A."/>
            <person name="DeCaprio D."/>
            <person name="Engels R."/>
            <person name="Garber M."/>
            <person name="Gnirke A."/>
            <person name="Hafez N."/>
            <person name="Hall J.L."/>
            <person name="Norman C.H."/>
            <person name="Itoh T."/>
            <person name="Jaffe D.B."/>
            <person name="Kuroki Y."/>
            <person name="Lehoczky J."/>
            <person name="Lui A."/>
            <person name="Macdonald P."/>
            <person name="Mauceli E."/>
            <person name="Mikkelsen T.S."/>
            <person name="Naylor J.W."/>
            <person name="Nicol R."/>
            <person name="Nguyen C."/>
            <person name="Noguchi H."/>
            <person name="O'Leary S.B."/>
            <person name="O'Neill K."/>
            <person name="Piqani B."/>
            <person name="Smith C.L."/>
            <person name="Talamas J.A."/>
            <person name="Topham K."/>
            <person name="Totoki Y."/>
            <person name="Toyoda A."/>
            <person name="Wain H.M."/>
            <person name="Young S.K."/>
            <person name="Zeng Q."/>
            <person name="Zimmer A.R."/>
            <person name="Fujiyama A."/>
            <person name="Hattori M."/>
            <person name="Birren B.W."/>
            <person name="Sakaki Y."/>
            <person name="Lander E.S."/>
        </authorList>
    </citation>
    <scope>NUCLEOTIDE SEQUENCE [LARGE SCALE GENOMIC DNA]</scope>
</reference>
<dbReference type="ChiTaRS" id="SERPINB2">
    <property type="organism name" value="human"/>
</dbReference>
<dbReference type="OpenTargets" id="ENSG00000197632"/>
<dbReference type="EMBL" id="AC072051">
    <property type="status" value="NOT_ANNOTATED_CDS"/>
    <property type="molecule type" value="Genomic_DNA"/>
</dbReference>
<dbReference type="VEuPathDB" id="HostDB:ENSG00000197632"/>
<evidence type="ECO:0000313" key="3">
    <source>
        <dbReference type="Proteomes" id="UP000005640"/>
    </source>
</evidence>
<reference evidence="2" key="5">
    <citation type="submission" date="2025-08" db="UniProtKB">
        <authorList>
            <consortium name="Ensembl"/>
        </authorList>
    </citation>
    <scope>IDENTIFICATION</scope>
</reference>
<dbReference type="Ensembl" id="ENST00000404622.5">
    <property type="protein sequence ID" value="ENSP00000385397.1"/>
    <property type="gene ID" value="ENSG00000197632.10"/>
</dbReference>